<dbReference type="SUPFAM" id="SSF54427">
    <property type="entry name" value="NTF2-like"/>
    <property type="match status" value="1"/>
</dbReference>
<dbReference type="Pfam" id="PF14534">
    <property type="entry name" value="DUF4440"/>
    <property type="match status" value="1"/>
</dbReference>
<sequence>MREMHLRVFAVAIAATLLLVPAYPQQSHWSSADDKTAKYIVEMERKWAEGVCVDNGVVAGLLADDFQGTSTSGARFTKADELKDEKGARTAHECGLDEAKVRFFGDSLAVVYGSEHAVGKDKSQPNVKVCQVWTDTWLKRGGIWQIIASHDNRVECK</sequence>
<dbReference type="RefSeq" id="WP_353063871.1">
    <property type="nucleotide sequence ID" value="NZ_CP132942.1"/>
</dbReference>
<accession>A0AAU7ZQ06</accession>
<reference evidence="2" key="2">
    <citation type="journal article" date="2024" name="Environ. Microbiol.">
        <title>Genome analysis and description of Tunturibacter gen. nov. expands the diversity of Terriglobia in tundra soils.</title>
        <authorList>
            <person name="Messyasz A."/>
            <person name="Mannisto M.K."/>
            <person name="Kerkhof L.J."/>
            <person name="Haggblom M.M."/>
        </authorList>
    </citation>
    <scope>NUCLEOTIDE SEQUENCE</scope>
    <source>
        <strain evidence="2">X5P6</strain>
    </source>
</reference>
<evidence type="ECO:0000313" key="2">
    <source>
        <dbReference type="EMBL" id="XCB33029.1"/>
    </source>
</evidence>
<gene>
    <name evidence="2" type="ORF">RBB77_21830</name>
</gene>
<dbReference type="InterPro" id="IPR032710">
    <property type="entry name" value="NTF2-like_dom_sf"/>
</dbReference>
<dbReference type="KEGG" id="tpsc:RBB77_21830"/>
<protein>
    <submittedName>
        <fullName evidence="2">Nuclear transport factor 2 family protein</fullName>
    </submittedName>
</protein>
<dbReference type="InterPro" id="IPR027843">
    <property type="entry name" value="DUF4440"/>
</dbReference>
<dbReference type="AlphaFoldDB" id="A0AAU7ZQ06"/>
<feature type="domain" description="DUF4440" evidence="1">
    <location>
        <begin position="41"/>
        <end position="146"/>
    </location>
</feature>
<dbReference type="Gene3D" id="3.10.450.50">
    <property type="match status" value="1"/>
</dbReference>
<name>A0AAU7ZQ06_9BACT</name>
<reference evidence="2" key="1">
    <citation type="submission" date="2023-08" db="EMBL/GenBank/DDBJ databases">
        <authorList>
            <person name="Messyasz A."/>
            <person name="Mannisto M.K."/>
            <person name="Kerkhof L.J."/>
            <person name="Haggblom M."/>
        </authorList>
    </citation>
    <scope>NUCLEOTIDE SEQUENCE</scope>
    <source>
        <strain evidence="2">X5P6</strain>
    </source>
</reference>
<organism evidence="2">
    <name type="scientific">Tunturiibacter psychrotolerans</name>
    <dbReference type="NCBI Taxonomy" id="3069686"/>
    <lineage>
        <taxon>Bacteria</taxon>
        <taxon>Pseudomonadati</taxon>
        <taxon>Acidobacteriota</taxon>
        <taxon>Terriglobia</taxon>
        <taxon>Terriglobales</taxon>
        <taxon>Acidobacteriaceae</taxon>
        <taxon>Tunturiibacter</taxon>
    </lineage>
</organism>
<dbReference type="EMBL" id="CP132942">
    <property type="protein sequence ID" value="XCB33029.1"/>
    <property type="molecule type" value="Genomic_DNA"/>
</dbReference>
<evidence type="ECO:0000259" key="1">
    <source>
        <dbReference type="Pfam" id="PF14534"/>
    </source>
</evidence>
<proteinExistence type="predicted"/>